<proteinExistence type="predicted"/>
<accession>A0A699QBR3</accession>
<gene>
    <name evidence="1" type="ORF">Tci_840272</name>
</gene>
<organism evidence="1">
    <name type="scientific">Tanacetum cinerariifolium</name>
    <name type="common">Dalmatian daisy</name>
    <name type="synonym">Chrysanthemum cinerariifolium</name>
    <dbReference type="NCBI Taxonomy" id="118510"/>
    <lineage>
        <taxon>Eukaryota</taxon>
        <taxon>Viridiplantae</taxon>
        <taxon>Streptophyta</taxon>
        <taxon>Embryophyta</taxon>
        <taxon>Tracheophyta</taxon>
        <taxon>Spermatophyta</taxon>
        <taxon>Magnoliopsida</taxon>
        <taxon>eudicotyledons</taxon>
        <taxon>Gunneridae</taxon>
        <taxon>Pentapetalae</taxon>
        <taxon>asterids</taxon>
        <taxon>campanulids</taxon>
        <taxon>Asterales</taxon>
        <taxon>Asteraceae</taxon>
        <taxon>Asteroideae</taxon>
        <taxon>Anthemideae</taxon>
        <taxon>Anthemidinae</taxon>
        <taxon>Tanacetum</taxon>
    </lineage>
</organism>
<comment type="caution">
    <text evidence="1">The sequence shown here is derived from an EMBL/GenBank/DDBJ whole genome shotgun (WGS) entry which is preliminary data.</text>
</comment>
<name>A0A699QBR3_TANCI</name>
<reference evidence="1" key="1">
    <citation type="journal article" date="2019" name="Sci. Rep.">
        <title>Draft genome of Tanacetum cinerariifolium, the natural source of mosquito coil.</title>
        <authorList>
            <person name="Yamashiro T."/>
            <person name="Shiraishi A."/>
            <person name="Satake H."/>
            <person name="Nakayama K."/>
        </authorList>
    </citation>
    <scope>NUCLEOTIDE SEQUENCE</scope>
</reference>
<feature type="non-terminal residue" evidence="1">
    <location>
        <position position="1"/>
    </location>
</feature>
<sequence length="57" mass="6690">HMAYRSAYYPVKDVIDGDLCGQFHMLTLEKQRKIADELDTTRGKILMKLEHVRNKIV</sequence>
<dbReference type="EMBL" id="BKCJ011019510">
    <property type="protein sequence ID" value="GFC68302.1"/>
    <property type="molecule type" value="Genomic_DNA"/>
</dbReference>
<dbReference type="AlphaFoldDB" id="A0A699QBR3"/>
<protein>
    <submittedName>
        <fullName evidence="1">Spliceosome-associated protein 130 A</fullName>
    </submittedName>
</protein>
<evidence type="ECO:0000313" key="1">
    <source>
        <dbReference type="EMBL" id="GFC68302.1"/>
    </source>
</evidence>